<evidence type="ECO:0000313" key="1">
    <source>
        <dbReference type="EMBL" id="PSR87020.1"/>
    </source>
</evidence>
<evidence type="ECO:0000313" key="2">
    <source>
        <dbReference type="Proteomes" id="UP000186601"/>
    </source>
</evidence>
<gene>
    <name evidence="1" type="ORF">PHLCEN_2v5278</name>
</gene>
<dbReference type="Proteomes" id="UP000186601">
    <property type="component" value="Unassembled WGS sequence"/>
</dbReference>
<dbReference type="AlphaFoldDB" id="A0A2R6P8J2"/>
<organism evidence="1 2">
    <name type="scientific">Hermanssonia centrifuga</name>
    <dbReference type="NCBI Taxonomy" id="98765"/>
    <lineage>
        <taxon>Eukaryota</taxon>
        <taxon>Fungi</taxon>
        <taxon>Dikarya</taxon>
        <taxon>Basidiomycota</taxon>
        <taxon>Agaricomycotina</taxon>
        <taxon>Agaricomycetes</taxon>
        <taxon>Polyporales</taxon>
        <taxon>Meruliaceae</taxon>
        <taxon>Hermanssonia</taxon>
    </lineage>
</organism>
<comment type="caution">
    <text evidence="1">The sequence shown here is derived from an EMBL/GenBank/DDBJ whole genome shotgun (WGS) entry which is preliminary data.</text>
</comment>
<reference evidence="1 2" key="1">
    <citation type="submission" date="2018-02" db="EMBL/GenBank/DDBJ databases">
        <title>Genome sequence of the basidiomycete white-rot fungus Phlebia centrifuga.</title>
        <authorList>
            <person name="Granchi Z."/>
            <person name="Peng M."/>
            <person name="de Vries R.P."/>
            <person name="Hilden K."/>
            <person name="Makela M.R."/>
            <person name="Grigoriev I."/>
            <person name="Riley R."/>
        </authorList>
    </citation>
    <scope>NUCLEOTIDE SEQUENCE [LARGE SCALE GENOMIC DNA]</scope>
    <source>
        <strain evidence="1 2">FBCC195</strain>
    </source>
</reference>
<proteinExistence type="predicted"/>
<protein>
    <submittedName>
        <fullName evidence="1">Uncharacterized protein</fullName>
    </submittedName>
</protein>
<dbReference type="EMBL" id="MLYV02000520">
    <property type="protein sequence ID" value="PSR87020.1"/>
    <property type="molecule type" value="Genomic_DNA"/>
</dbReference>
<name>A0A2R6P8J2_9APHY</name>
<sequence length="83" mass="9135">MRVLELAKDQFAGLDSHPLGDIKDHAKTTPRNILNGSPRKAFQLRSAAHRIFSSCAGVTIESAFANLGCARSRWSDILHFCPN</sequence>
<accession>A0A2R6P8J2</accession>
<keyword evidence="2" id="KW-1185">Reference proteome</keyword>